<evidence type="ECO:0000313" key="2">
    <source>
        <dbReference type="EMBL" id="NEI48626.1"/>
    </source>
</evidence>
<gene>
    <name evidence="2" type="ORF">GR217_13055</name>
</gene>
<dbReference type="RefSeq" id="WP_164566269.1">
    <property type="nucleotide sequence ID" value="NZ_WUFC01000009.1"/>
</dbReference>
<sequence length="185" mass="21122">MLSTGTISRDRGYGLPGTPAPNFNEFLRESAKRRQDISQYIEEVNPDIRWQLATVAMSLKIVTSRYAMYMGFAERERLFGELDYLLDPDGWYEEDKHPSLPSYTNFLKWLIEARRSDWSSLGFDAQGDTLAAYKRGENLLTAAFTPDNLVLWTSKLVEVDGTEISSGKSPLSTFVRTAKMLLDRF</sequence>
<name>A0AAE5C2T7_9HYPH</name>
<evidence type="ECO:0000256" key="1">
    <source>
        <dbReference type="SAM" id="MobiDB-lite"/>
    </source>
</evidence>
<protein>
    <submittedName>
        <fullName evidence="2">Uncharacterized protein</fullName>
    </submittedName>
</protein>
<feature type="region of interest" description="Disordered" evidence="1">
    <location>
        <begin position="1"/>
        <end position="21"/>
    </location>
</feature>
<dbReference type="AlphaFoldDB" id="A0AAE5C2T7"/>
<accession>A0AAE5C2T7</accession>
<organism evidence="2 3">
    <name type="scientific">Rhizobium ruizarguesonis</name>
    <dbReference type="NCBI Taxonomy" id="2081791"/>
    <lineage>
        <taxon>Bacteria</taxon>
        <taxon>Pseudomonadati</taxon>
        <taxon>Pseudomonadota</taxon>
        <taxon>Alphaproteobacteria</taxon>
        <taxon>Hyphomicrobiales</taxon>
        <taxon>Rhizobiaceae</taxon>
        <taxon>Rhizobium/Agrobacterium group</taxon>
        <taxon>Rhizobium</taxon>
    </lineage>
</organism>
<evidence type="ECO:0000313" key="3">
    <source>
        <dbReference type="Proteomes" id="UP000661163"/>
    </source>
</evidence>
<proteinExistence type="predicted"/>
<comment type="caution">
    <text evidence="2">The sequence shown here is derived from an EMBL/GenBank/DDBJ whole genome shotgun (WGS) entry which is preliminary data.</text>
</comment>
<dbReference type="EMBL" id="WUFC01000009">
    <property type="protein sequence ID" value="NEI48626.1"/>
    <property type="molecule type" value="Genomic_DNA"/>
</dbReference>
<reference evidence="2 3" key="1">
    <citation type="submission" date="2019-12" db="EMBL/GenBank/DDBJ databases">
        <title>Rhizobium genotypes associated with high levels of biological nitrogen fixation by grain legumes in a temperate-maritime cropping system.</title>
        <authorList>
            <person name="Maluk M."/>
            <person name="Francesc Ferrando Molina F."/>
            <person name="Lopez Del Egido L."/>
            <person name="Lafos M."/>
            <person name="Langarica-Fuentes A."/>
            <person name="Gebre Yohannes G."/>
            <person name="Young M.W."/>
            <person name="Martin P."/>
            <person name="Gantlett R."/>
            <person name="Kenicer G."/>
            <person name="Hawes C."/>
            <person name="Begg G.S."/>
            <person name="Quilliam R.S."/>
            <person name="Squire G.R."/>
            <person name="Poole P.S."/>
            <person name="Young P.W."/>
            <person name="Iannetta P.M."/>
            <person name="James E.K."/>
        </authorList>
    </citation>
    <scope>NUCLEOTIDE SEQUENCE [LARGE SCALE GENOMIC DNA]</scope>
    <source>
        <strain evidence="2 3">JHI985</strain>
    </source>
</reference>
<dbReference type="Proteomes" id="UP000661163">
    <property type="component" value="Unassembled WGS sequence"/>
</dbReference>